<dbReference type="InterPro" id="IPR013783">
    <property type="entry name" value="Ig-like_fold"/>
</dbReference>
<dbReference type="EC" id="3.2.1.141" evidence="4 13"/>
<evidence type="ECO:0000256" key="14">
    <source>
        <dbReference type="PIRNR" id="PIRNR006337"/>
    </source>
</evidence>
<dbReference type="Gene3D" id="2.60.40.10">
    <property type="entry name" value="Immunoglobulins"/>
    <property type="match status" value="1"/>
</dbReference>
<keyword evidence="17" id="KW-1185">Reference proteome</keyword>
<dbReference type="InterPro" id="IPR017853">
    <property type="entry name" value="GH"/>
</dbReference>
<reference evidence="16 17" key="1">
    <citation type="submission" date="2024-04" db="EMBL/GenBank/DDBJ databases">
        <title>Isolation of an actinomycete strain from pig manure.</title>
        <authorList>
            <person name="Gong T."/>
            <person name="Yu Z."/>
            <person name="An M."/>
            <person name="Wei C."/>
            <person name="Yang W."/>
            <person name="Liu L."/>
        </authorList>
    </citation>
    <scope>NUCLEOTIDE SEQUENCE [LARGE SCALE GENOMIC DNA]</scope>
    <source>
        <strain evidence="16 17">ZF39</strain>
    </source>
</reference>
<dbReference type="InterPro" id="IPR006047">
    <property type="entry name" value="GH13_cat_dom"/>
</dbReference>
<dbReference type="PANTHER" id="PTHR43651:SF11">
    <property type="entry name" value="MALTO-OLIGOSYLTREHALOSE TREHALOHYDROLASE"/>
    <property type="match status" value="1"/>
</dbReference>
<evidence type="ECO:0000259" key="15">
    <source>
        <dbReference type="SMART" id="SM00642"/>
    </source>
</evidence>
<dbReference type="Gene3D" id="1.10.10.760">
    <property type="entry name" value="E-set domains of sugar-utilizing enzymes"/>
    <property type="match status" value="1"/>
</dbReference>
<dbReference type="CDD" id="cd11325">
    <property type="entry name" value="AmyAc_GTHase"/>
    <property type="match status" value="1"/>
</dbReference>
<evidence type="ECO:0000256" key="10">
    <source>
        <dbReference type="ARBA" id="ARBA00032057"/>
    </source>
</evidence>
<evidence type="ECO:0000256" key="4">
    <source>
        <dbReference type="ARBA" id="ARBA00012268"/>
    </source>
</evidence>
<dbReference type="InterPro" id="IPR044901">
    <property type="entry name" value="Trehalose_TreZ_E-set_sf"/>
</dbReference>
<evidence type="ECO:0000256" key="1">
    <source>
        <dbReference type="ARBA" id="ARBA00004496"/>
    </source>
</evidence>
<evidence type="ECO:0000256" key="3">
    <source>
        <dbReference type="ARBA" id="ARBA00008061"/>
    </source>
</evidence>
<dbReference type="InterPro" id="IPR012768">
    <property type="entry name" value="Trehalose_TreZ"/>
</dbReference>
<name>A0ABZ3FS17_9ACTN</name>
<dbReference type="Gene3D" id="3.20.20.80">
    <property type="entry name" value="Glycosidases"/>
    <property type="match status" value="1"/>
</dbReference>
<sequence>MTTRPINFDVWAPAAKQVTLLADGRHFPLRRVEGDWWVTMGPLPDEMTRTGIDYGYLLDDDPHPLPDPRSRWQPHGVHGLSRTYDLADHTWNDDAWTGRQLAGGVVYELHIGTFAPGPNGQPGTLDSAISRLDHLVELGIDFVELMPVNAFNGDHGWGYDGVGWYAVHHAYGTPAAYIRFVEACHARGLGVIQDVVYNHLGPSGNYLPRFGPYLNDAVQSPWGSAINLDGEDSDEVRRYIIDNALMWLRDFHVDGLRLDAVHALIDHRAEHILEEIAVEVGALSAFLGRPLSLIAESDQNNPRLITPREAQGFGLTAQWSDDFHHALLANLTGDDSGYYADFASLEALSKVFETGFFHDGTISTFRGRRHGRQLDTNRTPTWRLVVCSDNHDQIGNRADGRRLSKDYTTDELIIAAALILLGPCTPMIFMGEEWGASTPFMFFSSHPEPDLAAAVTNGRFEEFKKMEWGDIEVPDPQAESTFTGSMLNWAETDEGDHARLLSAYRDLIKLRRTWPDLTDPRFEWTTVDHSPDDQWFMVMRGEELSILVNFGNESAAVQLEGPSESLFCNGELSSTGVGKQDHWAEIGAKSVALLKLATPSRPGR</sequence>
<accession>A0ABZ3FS17</accession>
<dbReference type="GO" id="GO:0033942">
    <property type="term" value="F:4-alpha-D-(1-&gt;4)-alpha-D-glucanotrehalose trehalohydrolase activity"/>
    <property type="evidence" value="ECO:0007669"/>
    <property type="project" value="UniProtKB-EC"/>
</dbReference>
<dbReference type="SMART" id="SM00642">
    <property type="entry name" value="Aamy"/>
    <property type="match status" value="1"/>
</dbReference>
<comment type="catalytic activity">
    <reaction evidence="12 14">
        <text>hydrolysis of (1-&gt;4)-alpha-D-glucosidic linkage in 4-alpha-D-[(1-&gt;4)-alpha-D-glucanosyl]n trehalose to yield trehalose and (1-&gt;4)-alpha-D-glucan.</text>
        <dbReference type="EC" id="3.2.1.141"/>
    </reaction>
</comment>
<dbReference type="SUPFAM" id="SSF81296">
    <property type="entry name" value="E set domains"/>
    <property type="match status" value="1"/>
</dbReference>
<dbReference type="Proteomes" id="UP001442841">
    <property type="component" value="Chromosome"/>
</dbReference>
<keyword evidence="7 14" id="KW-0378">Hydrolase</keyword>
<evidence type="ECO:0000256" key="11">
    <source>
        <dbReference type="ARBA" id="ARBA00033284"/>
    </source>
</evidence>
<evidence type="ECO:0000256" key="8">
    <source>
        <dbReference type="ARBA" id="ARBA00023277"/>
    </source>
</evidence>
<feature type="domain" description="Glycosyl hydrolase family 13 catalytic" evidence="15">
    <location>
        <begin position="108"/>
        <end position="459"/>
    </location>
</feature>
<evidence type="ECO:0000256" key="13">
    <source>
        <dbReference type="NCBIfam" id="TIGR02402"/>
    </source>
</evidence>
<dbReference type="PIRSF" id="PIRSF006337">
    <property type="entry name" value="Trehalose_TreZ"/>
    <property type="match status" value="1"/>
</dbReference>
<comment type="pathway">
    <text evidence="2 14">Glycan biosynthesis; trehalose biosynthesis.</text>
</comment>
<dbReference type="RefSeq" id="WP_425310304.1">
    <property type="nucleotide sequence ID" value="NZ_CP154795.1"/>
</dbReference>
<keyword evidence="6" id="KW-0963">Cytoplasm</keyword>
<comment type="subcellular location">
    <subcellularLocation>
        <location evidence="1">Cytoplasm</location>
    </subcellularLocation>
</comment>
<proteinExistence type="inferred from homology"/>
<evidence type="ECO:0000313" key="16">
    <source>
        <dbReference type="EMBL" id="XAN08873.1"/>
    </source>
</evidence>
<dbReference type="Pfam" id="PF00128">
    <property type="entry name" value="Alpha-amylase"/>
    <property type="match status" value="1"/>
</dbReference>
<evidence type="ECO:0000256" key="6">
    <source>
        <dbReference type="ARBA" id="ARBA00022490"/>
    </source>
</evidence>
<protein>
    <recommendedName>
        <fullName evidence="5 13">Malto-oligosyltrehalose trehalohydrolase</fullName>
        <shortName evidence="14">MTHase</shortName>
        <ecNumber evidence="4 13">3.2.1.141</ecNumber>
    </recommendedName>
    <alternativeName>
        <fullName evidence="11 14">4-alpha-D-((1-&gt;4)-alpha-D-glucano)trehalose trehalohydrolase</fullName>
    </alternativeName>
    <alternativeName>
        <fullName evidence="10 14">Maltooligosyl trehalose trehalohydrolase</fullName>
    </alternativeName>
</protein>
<evidence type="ECO:0000256" key="5">
    <source>
        <dbReference type="ARBA" id="ARBA00015938"/>
    </source>
</evidence>
<evidence type="ECO:0000313" key="17">
    <source>
        <dbReference type="Proteomes" id="UP001442841"/>
    </source>
</evidence>
<dbReference type="InterPro" id="IPR014756">
    <property type="entry name" value="Ig_E-set"/>
</dbReference>
<dbReference type="PANTHER" id="PTHR43651">
    <property type="entry name" value="1,4-ALPHA-GLUCAN-BRANCHING ENZYME"/>
    <property type="match status" value="1"/>
</dbReference>
<evidence type="ECO:0000256" key="12">
    <source>
        <dbReference type="ARBA" id="ARBA00034013"/>
    </source>
</evidence>
<dbReference type="NCBIfam" id="TIGR02402">
    <property type="entry name" value="trehalose_TreZ"/>
    <property type="match status" value="1"/>
</dbReference>
<organism evidence="16 17">
    <name type="scientific">Ammonicoccus fulvus</name>
    <dbReference type="NCBI Taxonomy" id="3138240"/>
    <lineage>
        <taxon>Bacteria</taxon>
        <taxon>Bacillati</taxon>
        <taxon>Actinomycetota</taxon>
        <taxon>Actinomycetes</taxon>
        <taxon>Propionibacteriales</taxon>
        <taxon>Propionibacteriaceae</taxon>
        <taxon>Ammonicoccus</taxon>
    </lineage>
</organism>
<keyword evidence="9 14" id="KW-0326">Glycosidase</keyword>
<evidence type="ECO:0000256" key="7">
    <source>
        <dbReference type="ARBA" id="ARBA00022801"/>
    </source>
</evidence>
<keyword evidence="8" id="KW-0119">Carbohydrate metabolism</keyword>
<evidence type="ECO:0000256" key="2">
    <source>
        <dbReference type="ARBA" id="ARBA00005199"/>
    </source>
</evidence>
<comment type="similarity">
    <text evidence="3 14">Belongs to the glycosyl hydrolase 13 family.</text>
</comment>
<dbReference type="SUPFAM" id="SSF51445">
    <property type="entry name" value="(Trans)glycosidases"/>
    <property type="match status" value="1"/>
</dbReference>
<gene>
    <name evidence="16" type="primary">treZ</name>
    <name evidence="16" type="ORF">AADG42_16675</name>
</gene>
<dbReference type="EMBL" id="CP154795">
    <property type="protein sequence ID" value="XAN08873.1"/>
    <property type="molecule type" value="Genomic_DNA"/>
</dbReference>
<evidence type="ECO:0000256" key="9">
    <source>
        <dbReference type="ARBA" id="ARBA00023295"/>
    </source>
</evidence>